<keyword evidence="7" id="KW-0547">Nucleotide-binding</keyword>
<dbReference type="SUPFAM" id="SSF52540">
    <property type="entry name" value="P-loop containing nucleoside triphosphate hydrolases"/>
    <property type="match status" value="1"/>
</dbReference>
<evidence type="ECO:0000256" key="5">
    <source>
        <dbReference type="ARBA" id="ARBA00022694"/>
    </source>
</evidence>
<keyword evidence="5" id="KW-0819">tRNA processing</keyword>
<dbReference type="PANTHER" id="PTHR33540:SF2">
    <property type="entry name" value="TRNA THREONYLCARBAMOYLADENOSINE BIOSYNTHESIS PROTEIN TSAE"/>
    <property type="match status" value="1"/>
</dbReference>
<keyword evidence="9" id="KW-0460">Magnesium</keyword>
<dbReference type="EMBL" id="LMXI01000280">
    <property type="protein sequence ID" value="KRT58732.1"/>
    <property type="molecule type" value="Genomic_DNA"/>
</dbReference>
<protein>
    <recommendedName>
        <fullName evidence="3">tRNA threonylcarbamoyladenosine biosynthesis protein TsaE</fullName>
    </recommendedName>
    <alternativeName>
        <fullName evidence="10">t(6)A37 threonylcarbamoyladenosine biosynthesis protein TsaE</fullName>
    </alternativeName>
</protein>
<dbReference type="Proteomes" id="UP000051276">
    <property type="component" value="Unassembled WGS sequence"/>
</dbReference>
<comment type="subcellular location">
    <subcellularLocation>
        <location evidence="1">Cytoplasm</location>
    </subcellularLocation>
</comment>
<dbReference type="EMBL" id="LDXT01000088">
    <property type="protein sequence ID" value="KRT54719.1"/>
    <property type="molecule type" value="Genomic_DNA"/>
</dbReference>
<proteinExistence type="inferred from homology"/>
<evidence type="ECO:0000256" key="6">
    <source>
        <dbReference type="ARBA" id="ARBA00022723"/>
    </source>
</evidence>
<evidence type="ECO:0000313" key="14">
    <source>
        <dbReference type="Proteomes" id="UP000051634"/>
    </source>
</evidence>
<dbReference type="InterPro" id="IPR003442">
    <property type="entry name" value="T6A_TsaE"/>
</dbReference>
<evidence type="ECO:0000256" key="1">
    <source>
        <dbReference type="ARBA" id="ARBA00004496"/>
    </source>
</evidence>
<evidence type="ECO:0000313" key="11">
    <source>
        <dbReference type="EMBL" id="KRT54719.1"/>
    </source>
</evidence>
<comment type="caution">
    <text evidence="11">The sequence shown here is derived from an EMBL/GenBank/DDBJ whole genome shotgun (WGS) entry which is preliminary data.</text>
</comment>
<gene>
    <name evidence="11" type="ORF">Ga0074115_10924</name>
    <name evidence="12" type="ORF">Ga0076813_14141</name>
</gene>
<dbReference type="AlphaFoldDB" id="A0A0T5YW28"/>
<sequence>MLELELTSEQQQMAFGAQLAAACEAPCVIYLEGDLGSGKTTLTRGFIRAMGHHGAVKSPTYTLLEPYPLGQVVCYHLDLYRLAAADELEYLGLRDLLDERAVMLVEWPEKGLGVLPPADLLIELSYCDAGRRIRLQGKSAKGRMLIQRFNGVD</sequence>
<evidence type="ECO:0000256" key="7">
    <source>
        <dbReference type="ARBA" id="ARBA00022741"/>
    </source>
</evidence>
<accession>A0A0T5YW28</accession>
<dbReference type="Pfam" id="PF02367">
    <property type="entry name" value="TsaE"/>
    <property type="match status" value="1"/>
</dbReference>
<dbReference type="InterPro" id="IPR027417">
    <property type="entry name" value="P-loop_NTPase"/>
</dbReference>
<dbReference type="PATRIC" id="fig|54398.3.peg.1460"/>
<dbReference type="GO" id="GO:0005737">
    <property type="term" value="C:cytoplasm"/>
    <property type="evidence" value="ECO:0007669"/>
    <property type="project" value="UniProtKB-SubCell"/>
</dbReference>
<dbReference type="OrthoDB" id="9800307at2"/>
<evidence type="ECO:0000313" key="12">
    <source>
        <dbReference type="EMBL" id="KRT58732.1"/>
    </source>
</evidence>
<reference evidence="13 14" key="1">
    <citation type="submission" date="2015-11" db="EMBL/GenBank/DDBJ databases">
        <title>The genome of Candidatus Endoriftia persephone in Ridgeia piscesae and population structure of the North Eastern Pacific vestimentiferan symbionts.</title>
        <authorList>
            <person name="Perez M."/>
            <person name="Juniper K.S."/>
        </authorList>
    </citation>
    <scope>NUCLEOTIDE SEQUENCE [LARGE SCALE GENOMIC DNA]</scope>
    <source>
        <strain evidence="12">Ind10</strain>
        <strain evidence="11">Ind11</strain>
    </source>
</reference>
<name>A0A0T5YW28_9GAMM</name>
<keyword evidence="6" id="KW-0479">Metal-binding</keyword>
<evidence type="ECO:0000256" key="2">
    <source>
        <dbReference type="ARBA" id="ARBA00007599"/>
    </source>
</evidence>
<evidence type="ECO:0000313" key="13">
    <source>
        <dbReference type="Proteomes" id="UP000051276"/>
    </source>
</evidence>
<evidence type="ECO:0000256" key="8">
    <source>
        <dbReference type="ARBA" id="ARBA00022840"/>
    </source>
</evidence>
<comment type="similarity">
    <text evidence="2">Belongs to the TsaE family.</text>
</comment>
<keyword evidence="14" id="KW-1185">Reference proteome</keyword>
<evidence type="ECO:0000256" key="10">
    <source>
        <dbReference type="ARBA" id="ARBA00032441"/>
    </source>
</evidence>
<dbReference type="PANTHER" id="PTHR33540">
    <property type="entry name" value="TRNA THREONYLCARBAMOYLADENOSINE BIOSYNTHESIS PROTEIN TSAE"/>
    <property type="match status" value="1"/>
</dbReference>
<dbReference type="Gene3D" id="3.40.50.300">
    <property type="entry name" value="P-loop containing nucleotide triphosphate hydrolases"/>
    <property type="match status" value="1"/>
</dbReference>
<keyword evidence="8" id="KW-0067">ATP-binding</keyword>
<evidence type="ECO:0000256" key="3">
    <source>
        <dbReference type="ARBA" id="ARBA00019010"/>
    </source>
</evidence>
<keyword evidence="4" id="KW-0963">Cytoplasm</keyword>
<dbReference type="RefSeq" id="WP_006475686.1">
    <property type="nucleotide sequence ID" value="NZ_KQ556973.1"/>
</dbReference>
<organism evidence="11 14">
    <name type="scientific">endosymbiont of Ridgeia piscesae</name>
    <dbReference type="NCBI Taxonomy" id="54398"/>
    <lineage>
        <taxon>Bacteria</taxon>
        <taxon>Pseudomonadati</taxon>
        <taxon>Pseudomonadota</taxon>
        <taxon>Gammaproteobacteria</taxon>
        <taxon>sulfur-oxidizing symbionts</taxon>
    </lineage>
</organism>
<dbReference type="GO" id="GO:0005524">
    <property type="term" value="F:ATP binding"/>
    <property type="evidence" value="ECO:0007669"/>
    <property type="project" value="UniProtKB-KW"/>
</dbReference>
<dbReference type="GO" id="GO:0046872">
    <property type="term" value="F:metal ion binding"/>
    <property type="evidence" value="ECO:0007669"/>
    <property type="project" value="UniProtKB-KW"/>
</dbReference>
<dbReference type="Proteomes" id="UP000051634">
    <property type="component" value="Unassembled WGS sequence"/>
</dbReference>
<dbReference type="STRING" id="54398.Ga0074115_10924"/>
<evidence type="ECO:0000256" key="4">
    <source>
        <dbReference type="ARBA" id="ARBA00022490"/>
    </source>
</evidence>
<evidence type="ECO:0000256" key="9">
    <source>
        <dbReference type="ARBA" id="ARBA00022842"/>
    </source>
</evidence>
<dbReference type="NCBIfam" id="TIGR00150">
    <property type="entry name" value="T6A_YjeE"/>
    <property type="match status" value="1"/>
</dbReference>
<dbReference type="GO" id="GO:0002949">
    <property type="term" value="P:tRNA threonylcarbamoyladenosine modification"/>
    <property type="evidence" value="ECO:0007669"/>
    <property type="project" value="InterPro"/>
</dbReference>